<name>A0A6M3JH47_9ZZZZ</name>
<keyword evidence="1" id="KW-0812">Transmembrane</keyword>
<dbReference type="EMBL" id="MT141224">
    <property type="protein sequence ID" value="QJA56532.1"/>
    <property type="molecule type" value="Genomic_DNA"/>
</dbReference>
<reference evidence="3" key="1">
    <citation type="submission" date="2020-03" db="EMBL/GenBank/DDBJ databases">
        <title>The deep terrestrial virosphere.</title>
        <authorList>
            <person name="Holmfeldt K."/>
            <person name="Nilsson E."/>
            <person name="Simone D."/>
            <person name="Lopez-Fernandez M."/>
            <person name="Wu X."/>
            <person name="de Brujin I."/>
            <person name="Lundin D."/>
            <person name="Andersson A."/>
            <person name="Bertilsson S."/>
            <person name="Dopson M."/>
        </authorList>
    </citation>
    <scope>NUCLEOTIDE SEQUENCE</scope>
    <source>
        <strain evidence="3">MM415A05061</strain>
        <strain evidence="2">MM415B01829</strain>
    </source>
</reference>
<accession>A0A6M3JH47</accession>
<protein>
    <submittedName>
        <fullName evidence="3">Uncharacterized protein</fullName>
    </submittedName>
</protein>
<keyword evidence="1" id="KW-1133">Transmembrane helix</keyword>
<evidence type="ECO:0000313" key="3">
    <source>
        <dbReference type="EMBL" id="QJA69110.1"/>
    </source>
</evidence>
<evidence type="ECO:0000256" key="1">
    <source>
        <dbReference type="SAM" id="Phobius"/>
    </source>
</evidence>
<proteinExistence type="predicted"/>
<sequence>MNTILEYLGAGLLLLAILIVAIICFIGFGLVYIKDFIKELYERM</sequence>
<keyword evidence="1" id="KW-0472">Membrane</keyword>
<feature type="transmembrane region" description="Helical" evidence="1">
    <location>
        <begin position="12"/>
        <end position="33"/>
    </location>
</feature>
<dbReference type="EMBL" id="MT141678">
    <property type="protein sequence ID" value="QJA69110.1"/>
    <property type="molecule type" value="Genomic_DNA"/>
</dbReference>
<organism evidence="3">
    <name type="scientific">viral metagenome</name>
    <dbReference type="NCBI Taxonomy" id="1070528"/>
    <lineage>
        <taxon>unclassified sequences</taxon>
        <taxon>metagenomes</taxon>
        <taxon>organismal metagenomes</taxon>
    </lineage>
</organism>
<dbReference type="AlphaFoldDB" id="A0A6M3JH47"/>
<gene>
    <name evidence="3" type="ORF">MM415A05061_0009</name>
    <name evidence="2" type="ORF">MM415B01829_0015</name>
</gene>
<evidence type="ECO:0000313" key="2">
    <source>
        <dbReference type="EMBL" id="QJA56532.1"/>
    </source>
</evidence>